<evidence type="ECO:0000256" key="1">
    <source>
        <dbReference type="SAM" id="MobiDB-lite"/>
    </source>
</evidence>
<keyword evidence="3" id="KW-1185">Reference proteome</keyword>
<proteinExistence type="predicted"/>
<reference evidence="3" key="1">
    <citation type="journal article" date="2019" name="Int. J. Syst. Evol. Microbiol.">
        <title>The Global Catalogue of Microorganisms (GCM) 10K type strain sequencing project: providing services to taxonomists for standard genome sequencing and annotation.</title>
        <authorList>
            <consortium name="The Broad Institute Genomics Platform"/>
            <consortium name="The Broad Institute Genome Sequencing Center for Infectious Disease"/>
            <person name="Wu L."/>
            <person name="Ma J."/>
        </authorList>
    </citation>
    <scope>NUCLEOTIDE SEQUENCE [LARGE SCALE GENOMIC DNA]</scope>
    <source>
        <strain evidence="3">JCM 15481</strain>
    </source>
</reference>
<comment type="caution">
    <text evidence="2">The sequence shown here is derived from an EMBL/GenBank/DDBJ whole genome shotgun (WGS) entry which is preliminary data.</text>
</comment>
<protein>
    <submittedName>
        <fullName evidence="2">Uncharacterized protein</fullName>
    </submittedName>
</protein>
<name>A0ABP5JXX8_9ACTN</name>
<dbReference type="Proteomes" id="UP001500443">
    <property type="component" value="Unassembled WGS sequence"/>
</dbReference>
<organism evidence="2 3">
    <name type="scientific">Streptomyces synnematoformans</name>
    <dbReference type="NCBI Taxonomy" id="415721"/>
    <lineage>
        <taxon>Bacteria</taxon>
        <taxon>Bacillati</taxon>
        <taxon>Actinomycetota</taxon>
        <taxon>Actinomycetes</taxon>
        <taxon>Kitasatosporales</taxon>
        <taxon>Streptomycetaceae</taxon>
        <taxon>Streptomyces</taxon>
    </lineage>
</organism>
<accession>A0ABP5JXX8</accession>
<evidence type="ECO:0000313" key="3">
    <source>
        <dbReference type="Proteomes" id="UP001500443"/>
    </source>
</evidence>
<feature type="compositionally biased region" description="Basic and acidic residues" evidence="1">
    <location>
        <begin position="1"/>
        <end position="12"/>
    </location>
</feature>
<dbReference type="EMBL" id="BAAAPF010000062">
    <property type="protein sequence ID" value="GAA2121852.1"/>
    <property type="molecule type" value="Genomic_DNA"/>
</dbReference>
<sequence>MGWTHDYNDVGTHRAPAPDARSLPGAAAHREVDLRLGIPHILRRRARWMSARLRRVH</sequence>
<gene>
    <name evidence="2" type="ORF">GCM10009802_25440</name>
</gene>
<feature type="region of interest" description="Disordered" evidence="1">
    <location>
        <begin position="1"/>
        <end position="26"/>
    </location>
</feature>
<evidence type="ECO:0000313" key="2">
    <source>
        <dbReference type="EMBL" id="GAA2121852.1"/>
    </source>
</evidence>
<dbReference type="RefSeq" id="WP_344289980.1">
    <property type="nucleotide sequence ID" value="NZ_BAAAPF010000062.1"/>
</dbReference>